<dbReference type="EMBL" id="CP032125">
    <property type="protein sequence ID" value="AXX96796.1"/>
    <property type="molecule type" value="Genomic_DNA"/>
</dbReference>
<dbReference type="Gene3D" id="3.40.50.300">
    <property type="entry name" value="P-loop containing nucleotide triphosphate hydrolases"/>
    <property type="match status" value="1"/>
</dbReference>
<dbReference type="Pfam" id="PF01966">
    <property type="entry name" value="HD"/>
    <property type="match status" value="1"/>
</dbReference>
<reference evidence="3 4" key="1">
    <citation type="submission" date="2018-09" db="EMBL/GenBank/DDBJ databases">
        <title>Profundibacter amoris BAR1 gen. nov., sp. nov., a new member of the Roseobacter clade isolated at Lokis Castle Vent Field on the Arctic Mid-Oceanic Ridge.</title>
        <authorList>
            <person name="Le Moine Bauer S."/>
            <person name="Sjoeberg A.G."/>
            <person name="L'Haridon S."/>
            <person name="Stokke R."/>
            <person name="Roalkvam I."/>
            <person name="Steen I.H."/>
            <person name="Dahle H."/>
        </authorList>
    </citation>
    <scope>NUCLEOTIDE SEQUENCE [LARGE SCALE GENOMIC DNA]</scope>
    <source>
        <strain evidence="3 4">BAR1</strain>
    </source>
</reference>
<protein>
    <submittedName>
        <fullName evidence="3">HD domain-containing protein</fullName>
    </submittedName>
</protein>
<dbReference type="Pfam" id="PF13671">
    <property type="entry name" value="AAA_33"/>
    <property type="match status" value="1"/>
</dbReference>
<keyword evidence="1" id="KW-0547">Nucleotide-binding</keyword>
<dbReference type="OrthoDB" id="9805698at2"/>
<dbReference type="AlphaFoldDB" id="A0A347UD68"/>
<dbReference type="KEGG" id="pamo:BAR1_01915"/>
<dbReference type="InterPro" id="IPR006675">
    <property type="entry name" value="HDIG_dom"/>
</dbReference>
<dbReference type="Proteomes" id="UP000261704">
    <property type="component" value="Chromosome"/>
</dbReference>
<dbReference type="RefSeq" id="WP_118941454.1">
    <property type="nucleotide sequence ID" value="NZ_CP032125.1"/>
</dbReference>
<dbReference type="CDD" id="cd00077">
    <property type="entry name" value="HDc"/>
    <property type="match status" value="1"/>
</dbReference>
<name>A0A347UD68_9RHOB</name>
<dbReference type="InterPro" id="IPR027417">
    <property type="entry name" value="P-loop_NTPase"/>
</dbReference>
<keyword evidence="4" id="KW-1185">Reference proteome</keyword>
<accession>A0A347UD68</accession>
<dbReference type="InterPro" id="IPR050124">
    <property type="entry name" value="tRNA_CCA-adding_enzyme"/>
</dbReference>
<evidence type="ECO:0000313" key="3">
    <source>
        <dbReference type="EMBL" id="AXX96796.1"/>
    </source>
</evidence>
<dbReference type="PANTHER" id="PTHR47545:SF1">
    <property type="entry name" value="MULTIFUNCTIONAL CCA PROTEIN"/>
    <property type="match status" value="1"/>
</dbReference>
<organism evidence="3 4">
    <name type="scientific">Profundibacter amoris</name>
    <dbReference type="NCBI Taxonomy" id="2171755"/>
    <lineage>
        <taxon>Bacteria</taxon>
        <taxon>Pseudomonadati</taxon>
        <taxon>Pseudomonadota</taxon>
        <taxon>Alphaproteobacteria</taxon>
        <taxon>Rhodobacterales</taxon>
        <taxon>Paracoccaceae</taxon>
        <taxon>Profundibacter</taxon>
    </lineage>
</organism>
<proteinExistence type="predicted"/>
<feature type="domain" description="HD" evidence="2">
    <location>
        <begin position="68"/>
        <end position="154"/>
    </location>
</feature>
<dbReference type="InterPro" id="IPR006674">
    <property type="entry name" value="HD_domain"/>
</dbReference>
<dbReference type="SUPFAM" id="SSF109604">
    <property type="entry name" value="HD-domain/PDEase-like"/>
    <property type="match status" value="1"/>
</dbReference>
<gene>
    <name evidence="3" type="ORF">BAR1_01915</name>
</gene>
<dbReference type="NCBIfam" id="TIGR00277">
    <property type="entry name" value="HDIG"/>
    <property type="match status" value="1"/>
</dbReference>
<dbReference type="SUPFAM" id="SSF52540">
    <property type="entry name" value="P-loop containing nucleoside triphosphate hydrolases"/>
    <property type="match status" value="1"/>
</dbReference>
<dbReference type="Gene3D" id="1.10.3090.10">
    <property type="entry name" value="cca-adding enzyme, domain 2"/>
    <property type="match status" value="1"/>
</dbReference>
<dbReference type="PANTHER" id="PTHR47545">
    <property type="entry name" value="MULTIFUNCTIONAL CCA PROTEIN"/>
    <property type="match status" value="1"/>
</dbReference>
<dbReference type="GO" id="GO:0000166">
    <property type="term" value="F:nucleotide binding"/>
    <property type="evidence" value="ECO:0007669"/>
    <property type="project" value="UniProtKB-KW"/>
</dbReference>
<sequence>MKQHINPATLLSFVPTAPDWSIDWPGLWALWPEFAALDDCPQDAIHHAEGDVGTHTRMVVQALVDDPDWRNLPVQDREMLFWAGCLHDIGKPATTKHEDNGRITSRGHSRTSAAIARGLLRDAGAEFHWRERICAIITHHQLPFWLIERPLPERLAIATSLTCRPDLLCLHARADALGRTCADQAAVLENVALAREQFAEAGCLTHSYPFANAESRLAFLEREDRDPAYVAHEDFRCTVYLMSALPGTGKDTWIRNTLPDLPVVSLDALRNTLGIAPTGNQGRVIQAAYEQAKVHLRAGQDFIWNGTNTTRLTRGKVLRLLRDYGARIHIIYLEVPPDRLLAQNNARNQSVPRPVVENLARKLEPPDMTEAHEITYILST</sequence>
<evidence type="ECO:0000259" key="2">
    <source>
        <dbReference type="Pfam" id="PF01966"/>
    </source>
</evidence>
<evidence type="ECO:0000256" key="1">
    <source>
        <dbReference type="ARBA" id="ARBA00022741"/>
    </source>
</evidence>
<evidence type="ECO:0000313" key="4">
    <source>
        <dbReference type="Proteomes" id="UP000261704"/>
    </source>
</evidence>
<dbReference type="InterPro" id="IPR003607">
    <property type="entry name" value="HD/PDEase_dom"/>
</dbReference>